<evidence type="ECO:0000313" key="2">
    <source>
        <dbReference type="Proteomes" id="UP000070224"/>
    </source>
</evidence>
<reference evidence="2" key="1">
    <citation type="submission" date="2016-01" db="EMBL/GenBank/DDBJ databases">
        <authorList>
            <person name="Mitreva M."/>
            <person name="Pepin K.H."/>
            <person name="Mihindukulasuriya K.A."/>
            <person name="Fulton R."/>
            <person name="Fronick C."/>
            <person name="O'Laughlin M."/>
            <person name="Miner T."/>
            <person name="Herter B."/>
            <person name="Rosa B.A."/>
            <person name="Cordes M."/>
            <person name="Tomlinson C."/>
            <person name="Wollam A."/>
            <person name="Palsikar V.B."/>
            <person name="Mardis E.R."/>
            <person name="Wilson R.K."/>
        </authorList>
    </citation>
    <scope>NUCLEOTIDE SEQUENCE [LARGE SCALE GENOMIC DNA]</scope>
    <source>
        <strain evidence="2">KA00683</strain>
    </source>
</reference>
<sequence length="75" mass="8452">MNLYRSGISTYIGRDVNLYRSARRPIQVHIPPLPKGMLRRGAPAMSVLCGGDEMLSYCREKVCAFGRMWSFVGVD</sequence>
<gene>
    <name evidence="1" type="ORF">HMPREF3185_00427</name>
</gene>
<dbReference type="AlphaFoldDB" id="A0A134BCS8"/>
<accession>A0A134BCS8</accession>
<dbReference type="PATRIC" id="fig|322095.3.peg.422"/>
<protein>
    <submittedName>
        <fullName evidence="1">Uncharacterized protein</fullName>
    </submittedName>
</protein>
<name>A0A134BCS8_9PORP</name>
<dbReference type="Proteomes" id="UP000070224">
    <property type="component" value="Unassembled WGS sequence"/>
</dbReference>
<dbReference type="STRING" id="322095.HMPREF3185_00427"/>
<comment type="caution">
    <text evidence="1">The sequence shown here is derived from an EMBL/GenBank/DDBJ whole genome shotgun (WGS) entry which is preliminary data.</text>
</comment>
<evidence type="ECO:0000313" key="1">
    <source>
        <dbReference type="EMBL" id="KXB77670.1"/>
    </source>
</evidence>
<proteinExistence type="predicted"/>
<keyword evidence="2" id="KW-1185">Reference proteome</keyword>
<dbReference type="EMBL" id="LSDK01000030">
    <property type="protein sequence ID" value="KXB77670.1"/>
    <property type="molecule type" value="Genomic_DNA"/>
</dbReference>
<organism evidence="1 2">
    <name type="scientific">Porphyromonas somerae</name>
    <dbReference type="NCBI Taxonomy" id="322095"/>
    <lineage>
        <taxon>Bacteria</taxon>
        <taxon>Pseudomonadati</taxon>
        <taxon>Bacteroidota</taxon>
        <taxon>Bacteroidia</taxon>
        <taxon>Bacteroidales</taxon>
        <taxon>Porphyromonadaceae</taxon>
        <taxon>Porphyromonas</taxon>
    </lineage>
</organism>